<feature type="transmembrane region" description="Helical" evidence="2">
    <location>
        <begin position="84"/>
        <end position="104"/>
    </location>
</feature>
<protein>
    <submittedName>
        <fullName evidence="3">Uncharacterized protein</fullName>
    </submittedName>
</protein>
<feature type="compositionally biased region" description="Acidic residues" evidence="1">
    <location>
        <begin position="10"/>
        <end position="20"/>
    </location>
</feature>
<keyword evidence="2" id="KW-1133">Transmembrane helix</keyword>
<reference evidence="3 4" key="1">
    <citation type="submission" date="2018-03" db="EMBL/GenBank/DDBJ databases">
        <title>Draft Genome Sequences of the Obligatory Marine Myxobacteria Enhygromyxa salina SWB005.</title>
        <authorList>
            <person name="Poehlein A."/>
            <person name="Moghaddam J.A."/>
            <person name="Harms H."/>
            <person name="Alanjari M."/>
            <person name="Koenig G.M."/>
            <person name="Daniel R."/>
            <person name="Schaeberle T.F."/>
        </authorList>
    </citation>
    <scope>NUCLEOTIDE SEQUENCE [LARGE SCALE GENOMIC DNA]</scope>
    <source>
        <strain evidence="3 4">SWB005</strain>
    </source>
</reference>
<dbReference type="Proteomes" id="UP000237968">
    <property type="component" value="Unassembled WGS sequence"/>
</dbReference>
<evidence type="ECO:0000256" key="1">
    <source>
        <dbReference type="SAM" id="MobiDB-lite"/>
    </source>
</evidence>
<dbReference type="EMBL" id="PVNK01000268">
    <property type="protein sequence ID" value="PRP90809.1"/>
    <property type="molecule type" value="Genomic_DNA"/>
</dbReference>
<evidence type="ECO:0000313" key="4">
    <source>
        <dbReference type="Proteomes" id="UP000237968"/>
    </source>
</evidence>
<name>A0A2S9XD68_9BACT</name>
<evidence type="ECO:0000256" key="2">
    <source>
        <dbReference type="SAM" id="Phobius"/>
    </source>
</evidence>
<gene>
    <name evidence="3" type="ORF">ENSA5_61290</name>
</gene>
<feature type="transmembrane region" description="Helical" evidence="2">
    <location>
        <begin position="28"/>
        <end position="48"/>
    </location>
</feature>
<keyword evidence="2" id="KW-0472">Membrane</keyword>
<keyword evidence="2" id="KW-0812">Transmembrane</keyword>
<organism evidence="3 4">
    <name type="scientific">Enhygromyxa salina</name>
    <dbReference type="NCBI Taxonomy" id="215803"/>
    <lineage>
        <taxon>Bacteria</taxon>
        <taxon>Pseudomonadati</taxon>
        <taxon>Myxococcota</taxon>
        <taxon>Polyangia</taxon>
        <taxon>Nannocystales</taxon>
        <taxon>Nannocystaceae</taxon>
        <taxon>Enhygromyxa</taxon>
    </lineage>
</organism>
<dbReference type="AlphaFoldDB" id="A0A2S9XD68"/>
<keyword evidence="4" id="KW-1185">Reference proteome</keyword>
<comment type="caution">
    <text evidence="3">The sequence shown here is derived from an EMBL/GenBank/DDBJ whole genome shotgun (WGS) entry which is preliminary data.</text>
</comment>
<proteinExistence type="predicted"/>
<sequence>MFLDSRTVGDEGDVGGEGDEGGGQARDWSALSLAAGLFSVAWAVAIVLPSAPNLPAWPAASVGILALVFSRAPGRPLLRAIGAFLGLGGVLVGLGKILALWGLLELLS</sequence>
<evidence type="ECO:0000313" key="3">
    <source>
        <dbReference type="EMBL" id="PRP90809.1"/>
    </source>
</evidence>
<feature type="region of interest" description="Disordered" evidence="1">
    <location>
        <begin position="1"/>
        <end position="23"/>
    </location>
</feature>
<dbReference type="OrthoDB" id="5525715at2"/>
<feature type="transmembrane region" description="Helical" evidence="2">
    <location>
        <begin position="54"/>
        <end position="72"/>
    </location>
</feature>
<accession>A0A2S9XD68</accession>